<dbReference type="Gene3D" id="3.20.20.140">
    <property type="entry name" value="Metal-dependent hydrolases"/>
    <property type="match status" value="1"/>
</dbReference>
<dbReference type="Proteomes" id="UP000030012">
    <property type="component" value="Unassembled WGS sequence"/>
</dbReference>
<dbReference type="OrthoDB" id="9808747at2"/>
<keyword evidence="3 4" id="KW-0862">Zinc</keyword>
<dbReference type="HAMAP" id="MF_01561">
    <property type="entry name" value="YcdX_phosphat"/>
    <property type="match status" value="1"/>
</dbReference>
<dbReference type="AlphaFoldDB" id="A0A0A0I867"/>
<feature type="binding site" evidence="4">
    <location>
        <position position="16"/>
    </location>
    <ligand>
        <name>Zn(2+)</name>
        <dbReference type="ChEBI" id="CHEBI:29105"/>
        <label>2</label>
    </ligand>
</feature>
<feature type="binding site" evidence="4">
    <location>
        <position position="74"/>
    </location>
    <ligand>
        <name>Zn(2+)</name>
        <dbReference type="ChEBI" id="CHEBI:29105"/>
        <label>3</label>
    </ligand>
</feature>
<dbReference type="RefSeq" id="WP_039252987.1">
    <property type="nucleotide sequence ID" value="NZ_JENJ01000008.1"/>
</dbReference>
<dbReference type="NCBIfam" id="NF006702">
    <property type="entry name" value="PRK09248.1"/>
    <property type="match status" value="1"/>
</dbReference>
<dbReference type="InterPro" id="IPR050243">
    <property type="entry name" value="PHP_phosphatase"/>
</dbReference>
<proteinExistence type="inferred from homology"/>
<evidence type="ECO:0000313" key="7">
    <source>
        <dbReference type="Proteomes" id="UP000030012"/>
    </source>
</evidence>
<evidence type="ECO:0000259" key="5">
    <source>
        <dbReference type="SMART" id="SM00481"/>
    </source>
</evidence>
<comment type="cofactor">
    <cofactor evidence="4">
        <name>Zn(2+)</name>
        <dbReference type="ChEBI" id="CHEBI:29105"/>
    </cofactor>
    <text evidence="4">Binds 3 Zn(2+) ions per subunit.</text>
</comment>
<reference evidence="6 7" key="1">
    <citation type="submission" date="2014-01" db="EMBL/GenBank/DDBJ databases">
        <title>Plasmidome dynamics in the species complex Clostridium novyi sensu lato converts strains of independent lineages into distinctly different pathogens.</title>
        <authorList>
            <person name="Skarin H."/>
            <person name="Segerman B."/>
        </authorList>
    </citation>
    <scope>NUCLEOTIDE SEQUENCE [LARGE SCALE GENOMIC DNA]</scope>
    <source>
        <strain evidence="6 7">4552</strain>
    </source>
</reference>
<dbReference type="GO" id="GO:0008270">
    <property type="term" value="F:zinc ion binding"/>
    <property type="evidence" value="ECO:0007669"/>
    <property type="project" value="UniProtKB-UniRule"/>
</dbReference>
<gene>
    <name evidence="6" type="ORF">Z968_02785</name>
</gene>
<comment type="caution">
    <text evidence="6">The sequence shown here is derived from an EMBL/GenBank/DDBJ whole genome shotgun (WGS) entry which is preliminary data.</text>
</comment>
<feature type="binding site" evidence="4">
    <location>
        <position position="8"/>
    </location>
    <ligand>
        <name>Zn(2+)</name>
        <dbReference type="ChEBI" id="CHEBI:29105"/>
        <label>1</label>
    </ligand>
</feature>
<dbReference type="GO" id="GO:0016791">
    <property type="term" value="F:phosphatase activity"/>
    <property type="evidence" value="ECO:0007669"/>
    <property type="project" value="UniProtKB-UniRule"/>
</dbReference>
<feature type="binding site" evidence="4">
    <location>
        <position position="195"/>
    </location>
    <ligand>
        <name>Zn(2+)</name>
        <dbReference type="ChEBI" id="CHEBI:29105"/>
        <label>2</label>
    </ligand>
</feature>
<evidence type="ECO:0000256" key="1">
    <source>
        <dbReference type="ARBA" id="ARBA00022723"/>
    </source>
</evidence>
<feature type="binding site" evidence="4">
    <location>
        <position position="74"/>
    </location>
    <ligand>
        <name>Zn(2+)</name>
        <dbReference type="ChEBI" id="CHEBI:29105"/>
        <label>1</label>
    </ligand>
</feature>
<dbReference type="EMBL" id="JENJ01000008">
    <property type="protein sequence ID" value="KGM97649.1"/>
    <property type="molecule type" value="Genomic_DNA"/>
</dbReference>
<name>A0A0A0I867_CLONO</name>
<dbReference type="CDD" id="cd07437">
    <property type="entry name" value="PHP_HisPPase_Ycdx_like"/>
    <property type="match status" value="1"/>
</dbReference>
<sequence>MKYVLDVHTHTVASGHAYTTLLENAKYASEIGLKVLGTTEHGPKMPHAPHIWYFYNYKVLPRKIYDVTMLHGCEVNVVDYDGNLDLPEDIVKNLDIVIASLHEPCVTPGTIEQNTAAILNVMDNPYVDIIGHPGNPSYPINVEEVVKKAKEKNILIEINNSSFKTSRIGSIPNCTEIVKLCKKYGTRIILGSDSHVCFTIGNFDKIQEILDSINMPEELIINTDEKKLLTYLKNKGKLKDLVID</sequence>
<dbReference type="PANTHER" id="PTHR36928:SF1">
    <property type="entry name" value="PHOSPHATASE YCDX-RELATED"/>
    <property type="match status" value="1"/>
</dbReference>
<organism evidence="6 7">
    <name type="scientific">Clostridium novyi A str. 4552</name>
    <dbReference type="NCBI Taxonomy" id="1444289"/>
    <lineage>
        <taxon>Bacteria</taxon>
        <taxon>Bacillati</taxon>
        <taxon>Bacillota</taxon>
        <taxon>Clostridia</taxon>
        <taxon>Eubacteriales</taxon>
        <taxon>Clostridiaceae</taxon>
        <taxon>Clostridium</taxon>
    </lineage>
</organism>
<feature type="domain" description="Polymerase/histidinol phosphatase N-terminal" evidence="5">
    <location>
        <begin position="5"/>
        <end position="79"/>
    </location>
</feature>
<evidence type="ECO:0000256" key="4">
    <source>
        <dbReference type="HAMAP-Rule" id="MF_01561"/>
    </source>
</evidence>
<feature type="binding site" evidence="4">
    <location>
        <position position="10"/>
    </location>
    <ligand>
        <name>Zn(2+)</name>
        <dbReference type="ChEBI" id="CHEBI:29105"/>
        <label>1</label>
    </ligand>
</feature>
<comment type="similarity">
    <text evidence="4">Belongs to the PHP family.</text>
</comment>
<feature type="binding site" evidence="4">
    <location>
        <position position="132"/>
    </location>
    <ligand>
        <name>Zn(2+)</name>
        <dbReference type="ChEBI" id="CHEBI:29105"/>
        <label>3</label>
    </ligand>
</feature>
<feature type="binding site" evidence="4">
    <location>
        <position position="193"/>
    </location>
    <ligand>
        <name>Zn(2+)</name>
        <dbReference type="ChEBI" id="CHEBI:29105"/>
        <label>1</label>
    </ligand>
</feature>
<keyword evidence="2 4" id="KW-0378">Hydrolase</keyword>
<evidence type="ECO:0000313" key="6">
    <source>
        <dbReference type="EMBL" id="KGM97649.1"/>
    </source>
</evidence>
<keyword evidence="1 4" id="KW-0479">Metal-binding</keyword>
<dbReference type="InterPro" id="IPR016195">
    <property type="entry name" value="Pol/histidinol_Pase-like"/>
</dbReference>
<evidence type="ECO:0000256" key="3">
    <source>
        <dbReference type="ARBA" id="ARBA00022833"/>
    </source>
</evidence>
<dbReference type="InterPro" id="IPR003141">
    <property type="entry name" value="Pol/His_phosphatase_N"/>
</dbReference>
<protein>
    <submittedName>
        <fullName evidence="6">Hydrolase</fullName>
    </submittedName>
</protein>
<feature type="binding site" evidence="4">
    <location>
        <position position="41"/>
    </location>
    <ligand>
        <name>Zn(2+)</name>
        <dbReference type="ChEBI" id="CHEBI:29105"/>
        <label>2</label>
    </ligand>
</feature>
<evidence type="ECO:0000256" key="2">
    <source>
        <dbReference type="ARBA" id="ARBA00022801"/>
    </source>
</evidence>
<dbReference type="InterPro" id="IPR023710">
    <property type="entry name" value="Phosphatase_YcdX_put"/>
</dbReference>
<dbReference type="PANTHER" id="PTHR36928">
    <property type="entry name" value="PHOSPHATASE YCDX-RELATED"/>
    <property type="match status" value="1"/>
</dbReference>
<feature type="binding site" evidence="4">
    <location>
        <position position="102"/>
    </location>
    <ligand>
        <name>Zn(2+)</name>
        <dbReference type="ChEBI" id="CHEBI:29105"/>
        <label>3</label>
    </ligand>
</feature>
<dbReference type="SUPFAM" id="SSF89550">
    <property type="entry name" value="PHP domain-like"/>
    <property type="match status" value="1"/>
</dbReference>
<accession>A0A0A0I867</accession>
<dbReference type="SMART" id="SM00481">
    <property type="entry name" value="POLIIIAc"/>
    <property type="match status" value="1"/>
</dbReference>
<dbReference type="GO" id="GO:0005829">
    <property type="term" value="C:cytosol"/>
    <property type="evidence" value="ECO:0007669"/>
    <property type="project" value="TreeGrafter"/>
</dbReference>